<comment type="caution">
    <text evidence="2">The sequence shown here is derived from an EMBL/GenBank/DDBJ whole genome shotgun (WGS) entry which is preliminary data.</text>
</comment>
<keyword evidence="1" id="KW-0175">Coiled coil</keyword>
<evidence type="ECO:0000256" key="1">
    <source>
        <dbReference type="SAM" id="Coils"/>
    </source>
</evidence>
<name>A0A9N9B429_9GLOM</name>
<evidence type="ECO:0000313" key="2">
    <source>
        <dbReference type="EMBL" id="CAG8551784.1"/>
    </source>
</evidence>
<dbReference type="Proteomes" id="UP000789759">
    <property type="component" value="Unassembled WGS sequence"/>
</dbReference>
<gene>
    <name evidence="2" type="ORF">CPELLU_LOCUS4788</name>
</gene>
<accession>A0A9N9B429</accession>
<dbReference type="AlphaFoldDB" id="A0A9N9B429"/>
<evidence type="ECO:0000313" key="3">
    <source>
        <dbReference type="Proteomes" id="UP000789759"/>
    </source>
</evidence>
<proteinExistence type="predicted"/>
<keyword evidence="3" id="KW-1185">Reference proteome</keyword>
<sequence length="91" mass="10594">MKFLPHPYQLIFVTLNHKNNALLLQAELSKLSQITQANNELNQLRKELEQHKKEKSQLIEVNAYLAKENKKLKKKTKNCMCSPMSIQSSQD</sequence>
<protein>
    <submittedName>
        <fullName evidence="2">12944_t:CDS:1</fullName>
    </submittedName>
</protein>
<feature type="coiled-coil region" evidence="1">
    <location>
        <begin position="31"/>
        <end position="61"/>
    </location>
</feature>
<reference evidence="2" key="1">
    <citation type="submission" date="2021-06" db="EMBL/GenBank/DDBJ databases">
        <authorList>
            <person name="Kallberg Y."/>
            <person name="Tangrot J."/>
            <person name="Rosling A."/>
        </authorList>
    </citation>
    <scope>NUCLEOTIDE SEQUENCE</scope>
    <source>
        <strain evidence="2">FL966</strain>
    </source>
</reference>
<dbReference type="EMBL" id="CAJVQA010002584">
    <property type="protein sequence ID" value="CAG8551784.1"/>
    <property type="molecule type" value="Genomic_DNA"/>
</dbReference>
<organism evidence="2 3">
    <name type="scientific">Cetraspora pellucida</name>
    <dbReference type="NCBI Taxonomy" id="1433469"/>
    <lineage>
        <taxon>Eukaryota</taxon>
        <taxon>Fungi</taxon>
        <taxon>Fungi incertae sedis</taxon>
        <taxon>Mucoromycota</taxon>
        <taxon>Glomeromycotina</taxon>
        <taxon>Glomeromycetes</taxon>
        <taxon>Diversisporales</taxon>
        <taxon>Gigasporaceae</taxon>
        <taxon>Cetraspora</taxon>
    </lineage>
</organism>